<evidence type="ECO:0000259" key="1">
    <source>
        <dbReference type="PROSITE" id="PS50836"/>
    </source>
</evidence>
<dbReference type="Pfam" id="PF03351">
    <property type="entry name" value="DOMON"/>
    <property type="match status" value="3"/>
</dbReference>
<dbReference type="EMBL" id="JARQWQ010000001">
    <property type="protein sequence ID" value="KAK2573939.1"/>
    <property type="molecule type" value="Genomic_DNA"/>
</dbReference>
<gene>
    <name evidence="2" type="ORF">P5673_000047</name>
</gene>
<dbReference type="GO" id="GO:0005507">
    <property type="term" value="F:copper ion binding"/>
    <property type="evidence" value="ECO:0007669"/>
    <property type="project" value="TreeGrafter"/>
</dbReference>
<dbReference type="SMART" id="SM00664">
    <property type="entry name" value="DoH"/>
    <property type="match status" value="5"/>
</dbReference>
<dbReference type="PROSITE" id="PS50836">
    <property type="entry name" value="DOMON"/>
    <property type="match status" value="2"/>
</dbReference>
<reference evidence="2" key="2">
    <citation type="journal article" date="2023" name="Science">
        <title>Genomic signatures of disease resistance in endangered staghorn corals.</title>
        <authorList>
            <person name="Vollmer S.V."/>
            <person name="Selwyn J.D."/>
            <person name="Despard B.A."/>
            <person name="Roesel C.L."/>
        </authorList>
    </citation>
    <scope>NUCLEOTIDE SEQUENCE</scope>
    <source>
        <strain evidence="2">K2</strain>
    </source>
</reference>
<dbReference type="InterPro" id="IPR005018">
    <property type="entry name" value="DOMON_domain"/>
</dbReference>
<dbReference type="InterPro" id="IPR045266">
    <property type="entry name" value="DOH_DOMON"/>
</dbReference>
<dbReference type="GO" id="GO:0004500">
    <property type="term" value="F:dopamine beta-monooxygenase activity"/>
    <property type="evidence" value="ECO:0007669"/>
    <property type="project" value="InterPro"/>
</dbReference>
<protein>
    <submittedName>
        <fullName evidence="2">DBH-like monooxygenase protein 2-like protein</fullName>
    </submittedName>
</protein>
<keyword evidence="2" id="KW-0503">Monooxygenase</keyword>
<reference evidence="2" key="1">
    <citation type="journal article" date="2023" name="G3 (Bethesda)">
        <title>Whole genome assembly and annotation of the endangered Caribbean coral Acropora cervicornis.</title>
        <authorList>
            <person name="Selwyn J.D."/>
            <person name="Vollmer S.V."/>
        </authorList>
    </citation>
    <scope>NUCLEOTIDE SEQUENCE</scope>
    <source>
        <strain evidence="2">K2</strain>
    </source>
</reference>
<keyword evidence="3" id="KW-1185">Reference proteome</keyword>
<dbReference type="AlphaFoldDB" id="A0AAD9R6J5"/>
<sequence>MDTFHFVVKVRATGWIGFGLATRAPNRMSGYDVAVSETNNGTKYLKDYFTGSFAVPPQDAKQDWMLSYFSEEQNVATLKFYRKRDTDDTANDIAIQTTGWIGFGFAQTAPNDMRDYDVIVGGFSNGRGYLWDYKTIGHTTPTLDASQDYTLLNASEAGGYTQLIFERPRDTGDENDLAFMVSERQELGGKELDFKLCWLSGNRGSEAFIIWSYSNLDIADKRNFKIHSSQGVAFAEGSYANSNHFPFLEGNFNVSYNFNESSDTFEFLVEVNATGWVGFGFAEKAPNNMTDYDVAVGGVFPNGSGYLKDYFTEGQKEPPKDTQQDWTLKNATQREGVTALKFCRQRNTTSAVSPPPTSTPTAVSNFNSLDGGNYNVSWMFNSSMDTFHFVVKVRATGWIGFGLATQAPNGMMGYDDYFTSDFARPLPDAQQDWVLSYFSQEQNATTLKFYRKRDTNDTANDIAVQVTFDDQADKIHVHLRVKTTGWIGFGFAQTAPNDMRDYDVIVGGFSNGRGYLWEISRKLITRNLQSDEIDYIYFTIDRVEHLLALCVFSVEAEIFSLFSEAKCLIGSELQATAQGFQSDKIFTGDRGRPRYNITRGYSAGLDFKKRNGNERYYSAEILSPAKHKRCTGCYSRAKFFTKHTTQGFQKVTLIPAAATTMTPMATTTTSAMAVSMATSVHTEVPISDTPTLVATSTTIAAEMSSSMKGKSTMVRFEFLLSISGFASTHVNTNCRFELYFPRWWHI</sequence>
<dbReference type="GO" id="GO:0042421">
    <property type="term" value="P:norepinephrine biosynthetic process"/>
    <property type="evidence" value="ECO:0007669"/>
    <property type="project" value="TreeGrafter"/>
</dbReference>
<feature type="domain" description="DOMON" evidence="1">
    <location>
        <begin position="62"/>
        <end position="201"/>
    </location>
</feature>
<dbReference type="GO" id="GO:0030667">
    <property type="term" value="C:secretory granule membrane"/>
    <property type="evidence" value="ECO:0007669"/>
    <property type="project" value="TreeGrafter"/>
</dbReference>
<dbReference type="GO" id="GO:0006589">
    <property type="term" value="P:octopamine biosynthetic process"/>
    <property type="evidence" value="ECO:0007669"/>
    <property type="project" value="TreeGrafter"/>
</dbReference>
<evidence type="ECO:0000313" key="2">
    <source>
        <dbReference type="EMBL" id="KAK2573939.1"/>
    </source>
</evidence>
<dbReference type="GO" id="GO:0005615">
    <property type="term" value="C:extracellular space"/>
    <property type="evidence" value="ECO:0007669"/>
    <property type="project" value="TreeGrafter"/>
</dbReference>
<comment type="caution">
    <text evidence="2">The sequence shown here is derived from an EMBL/GenBank/DDBJ whole genome shotgun (WGS) entry which is preliminary data.</text>
</comment>
<organism evidence="2 3">
    <name type="scientific">Acropora cervicornis</name>
    <name type="common">Staghorn coral</name>
    <dbReference type="NCBI Taxonomy" id="6130"/>
    <lineage>
        <taxon>Eukaryota</taxon>
        <taxon>Metazoa</taxon>
        <taxon>Cnidaria</taxon>
        <taxon>Anthozoa</taxon>
        <taxon>Hexacorallia</taxon>
        <taxon>Scleractinia</taxon>
        <taxon>Astrocoeniina</taxon>
        <taxon>Acroporidae</taxon>
        <taxon>Acropora</taxon>
    </lineage>
</organism>
<dbReference type="PANTHER" id="PTHR10157">
    <property type="entry name" value="DOPAMINE BETA HYDROXYLASE RELATED"/>
    <property type="match status" value="1"/>
</dbReference>
<keyword evidence="2" id="KW-0560">Oxidoreductase</keyword>
<dbReference type="PANTHER" id="PTHR10157:SF23">
    <property type="entry name" value="MOXD1 HOMOLOG 1"/>
    <property type="match status" value="1"/>
</dbReference>
<proteinExistence type="predicted"/>
<dbReference type="InterPro" id="IPR000945">
    <property type="entry name" value="DBH-like"/>
</dbReference>
<evidence type="ECO:0000313" key="3">
    <source>
        <dbReference type="Proteomes" id="UP001249851"/>
    </source>
</evidence>
<name>A0AAD9R6J5_ACRCE</name>
<dbReference type="GO" id="GO:0042420">
    <property type="term" value="P:dopamine catabolic process"/>
    <property type="evidence" value="ECO:0007669"/>
    <property type="project" value="TreeGrafter"/>
</dbReference>
<feature type="domain" description="DOMON" evidence="1">
    <location>
        <begin position="250"/>
        <end position="381"/>
    </location>
</feature>
<accession>A0AAD9R6J5</accession>
<dbReference type="CDD" id="cd09631">
    <property type="entry name" value="DOMON_DOH"/>
    <property type="match status" value="5"/>
</dbReference>
<dbReference type="Proteomes" id="UP001249851">
    <property type="component" value="Unassembled WGS sequence"/>
</dbReference>